<accession>A0ABY5EU93</accession>
<name>A0ABY5EU93_9HYPH</name>
<keyword evidence="2" id="KW-1185">Reference proteome</keyword>
<dbReference type="Proteomes" id="UP001059475">
    <property type="component" value="Chromosome"/>
</dbReference>
<evidence type="ECO:0000313" key="2">
    <source>
        <dbReference type="Proteomes" id="UP001059475"/>
    </source>
</evidence>
<sequence length="112" mass="10824">MFGLSNSLGWSNTAGLLYRGWSSISSMNFSTSGSQAGCTVGDYLSTTHSSGMVGFEAGGVAGGFVGDVIGGISTGGAGVGPGIGTGIAIGSIGGYGTGALLGLGSRYDACYY</sequence>
<evidence type="ECO:0008006" key="3">
    <source>
        <dbReference type="Google" id="ProtNLM"/>
    </source>
</evidence>
<evidence type="ECO:0000313" key="1">
    <source>
        <dbReference type="EMBL" id="UTO28000.1"/>
    </source>
</evidence>
<protein>
    <recommendedName>
        <fullName evidence="3">Phage related protein</fullName>
    </recommendedName>
</protein>
<dbReference type="RefSeq" id="WP_254769913.1">
    <property type="nucleotide sequence ID" value="NZ_CP101114.1"/>
</dbReference>
<organism evidence="1 2">
    <name type="scientific">Bartonella harrusi</name>
    <dbReference type="NCBI Taxonomy" id="2961895"/>
    <lineage>
        <taxon>Bacteria</taxon>
        <taxon>Pseudomonadati</taxon>
        <taxon>Pseudomonadota</taxon>
        <taxon>Alphaproteobacteria</taxon>
        <taxon>Hyphomicrobiales</taxon>
        <taxon>Bartonellaceae</taxon>
        <taxon>Bartonella</taxon>
    </lineage>
</organism>
<reference evidence="1" key="1">
    <citation type="submission" date="2022-07" db="EMBL/GenBank/DDBJ databases">
        <title>First report of Bartonella spp. in marsupials in Brazil, with a description of Bartonella harrusi sp. nov. and new proposal for taxonomic reclassification of species of the genus Bartonella.</title>
        <authorList>
            <person name="Amaral R.B."/>
        </authorList>
    </citation>
    <scope>NUCLEOTIDE SEQUENCE</scope>
    <source>
        <strain evidence="1">117A</strain>
    </source>
</reference>
<dbReference type="EMBL" id="CP101114">
    <property type="protein sequence ID" value="UTO28000.1"/>
    <property type="molecule type" value="Genomic_DNA"/>
</dbReference>
<proteinExistence type="predicted"/>
<gene>
    <name evidence="1" type="ORF">NMK50_07180</name>
</gene>